<dbReference type="EMBL" id="JAWDGP010001753">
    <property type="protein sequence ID" value="KAK3788603.1"/>
    <property type="molecule type" value="Genomic_DNA"/>
</dbReference>
<comment type="caution">
    <text evidence="1">The sequence shown here is derived from an EMBL/GenBank/DDBJ whole genome shotgun (WGS) entry which is preliminary data.</text>
</comment>
<keyword evidence="2" id="KW-1185">Reference proteome</keyword>
<evidence type="ECO:0000313" key="2">
    <source>
        <dbReference type="Proteomes" id="UP001283361"/>
    </source>
</evidence>
<gene>
    <name evidence="1" type="ORF">RRG08_031259</name>
</gene>
<accession>A0AAE1AJ47</accession>
<reference evidence="1" key="1">
    <citation type="journal article" date="2023" name="G3 (Bethesda)">
        <title>A reference genome for the long-term kleptoplast-retaining sea slug Elysia crispata morphotype clarki.</title>
        <authorList>
            <person name="Eastman K.E."/>
            <person name="Pendleton A.L."/>
            <person name="Shaikh M.A."/>
            <person name="Suttiyut T."/>
            <person name="Ogas R."/>
            <person name="Tomko P."/>
            <person name="Gavelis G."/>
            <person name="Widhalm J.R."/>
            <person name="Wisecaver J.H."/>
        </authorList>
    </citation>
    <scope>NUCLEOTIDE SEQUENCE</scope>
    <source>
        <strain evidence="1">ECLA1</strain>
    </source>
</reference>
<proteinExistence type="predicted"/>
<dbReference type="Proteomes" id="UP001283361">
    <property type="component" value="Unassembled WGS sequence"/>
</dbReference>
<organism evidence="1 2">
    <name type="scientific">Elysia crispata</name>
    <name type="common">lettuce slug</name>
    <dbReference type="NCBI Taxonomy" id="231223"/>
    <lineage>
        <taxon>Eukaryota</taxon>
        <taxon>Metazoa</taxon>
        <taxon>Spiralia</taxon>
        <taxon>Lophotrochozoa</taxon>
        <taxon>Mollusca</taxon>
        <taxon>Gastropoda</taxon>
        <taxon>Heterobranchia</taxon>
        <taxon>Euthyneura</taxon>
        <taxon>Panpulmonata</taxon>
        <taxon>Sacoglossa</taxon>
        <taxon>Placobranchoidea</taxon>
        <taxon>Plakobranchidae</taxon>
        <taxon>Elysia</taxon>
    </lineage>
</organism>
<evidence type="ECO:0000313" key="1">
    <source>
        <dbReference type="EMBL" id="KAK3788603.1"/>
    </source>
</evidence>
<sequence>MRTVTVTEYCACDIRDSLILDYFRLLTSSAPPLPSKQNFHDGTSVTTANTVMHIYQCQGPPWDQFLPNI</sequence>
<protein>
    <submittedName>
        <fullName evidence="1">Uncharacterized protein</fullName>
    </submittedName>
</protein>
<name>A0AAE1AJ47_9GAST</name>
<dbReference type="AlphaFoldDB" id="A0AAE1AJ47"/>